<organism evidence="2 3">
    <name type="scientific">Paenimyroides marinum</name>
    <dbReference type="NCBI Taxonomy" id="1159016"/>
    <lineage>
        <taxon>Bacteria</taxon>
        <taxon>Pseudomonadati</taxon>
        <taxon>Bacteroidota</taxon>
        <taxon>Flavobacteriia</taxon>
        <taxon>Flavobacteriales</taxon>
        <taxon>Flavobacteriaceae</taxon>
        <taxon>Paenimyroides</taxon>
    </lineage>
</organism>
<dbReference type="AlphaFoldDB" id="A0A1H6K0L9"/>
<dbReference type="EMBL" id="FNXE01000006">
    <property type="protein sequence ID" value="SEH65827.1"/>
    <property type="molecule type" value="Genomic_DNA"/>
</dbReference>
<dbReference type="Proteomes" id="UP000199634">
    <property type="component" value="Unassembled WGS sequence"/>
</dbReference>
<keyword evidence="1" id="KW-0812">Transmembrane</keyword>
<keyword evidence="1" id="KW-1133">Transmembrane helix</keyword>
<keyword evidence="3" id="KW-1185">Reference proteome</keyword>
<evidence type="ECO:0000313" key="3">
    <source>
        <dbReference type="Proteomes" id="UP000199634"/>
    </source>
</evidence>
<protein>
    <submittedName>
        <fullName evidence="2">Uncharacterized protein</fullName>
    </submittedName>
</protein>
<reference evidence="2 3" key="1">
    <citation type="submission" date="2016-10" db="EMBL/GenBank/DDBJ databases">
        <authorList>
            <person name="de Groot N.N."/>
        </authorList>
    </citation>
    <scope>NUCLEOTIDE SEQUENCE [LARGE SCALE GENOMIC DNA]</scope>
    <source>
        <strain evidence="2 3">CGMCC 1.10825</strain>
    </source>
</reference>
<dbReference type="STRING" id="1159016.SAMN02927937_00729"/>
<sequence>MGKSNFDIRLKNHYKLYVLLKDKIVFESELQKNGIKYYYDIDEQPLIDSGIRYFLLDSDRKIVDKILTSNSIIATIESLPITDYKDNKKMMKVFLLFILVIVAIILIIDFLK</sequence>
<evidence type="ECO:0000256" key="1">
    <source>
        <dbReference type="SAM" id="Phobius"/>
    </source>
</evidence>
<gene>
    <name evidence="2" type="ORF">SAMN02927937_00729</name>
</gene>
<accession>A0A1H6K0L9</accession>
<evidence type="ECO:0000313" key="2">
    <source>
        <dbReference type="EMBL" id="SEH65827.1"/>
    </source>
</evidence>
<name>A0A1H6K0L9_9FLAO</name>
<dbReference type="RefSeq" id="WP_091096427.1">
    <property type="nucleotide sequence ID" value="NZ_FNXE01000006.1"/>
</dbReference>
<proteinExistence type="predicted"/>
<keyword evidence="1" id="KW-0472">Membrane</keyword>
<feature type="transmembrane region" description="Helical" evidence="1">
    <location>
        <begin position="93"/>
        <end position="111"/>
    </location>
</feature>